<dbReference type="PROSITE" id="PS50005">
    <property type="entry name" value="TPR"/>
    <property type="match status" value="1"/>
</dbReference>
<feature type="repeat" description="TPR" evidence="1">
    <location>
        <begin position="2292"/>
        <end position="2325"/>
    </location>
</feature>
<dbReference type="SUPFAM" id="SSF48452">
    <property type="entry name" value="TPR-like"/>
    <property type="match status" value="2"/>
</dbReference>
<dbReference type="SMART" id="SM00028">
    <property type="entry name" value="TPR"/>
    <property type="match status" value="7"/>
</dbReference>
<dbReference type="InterPro" id="IPR019734">
    <property type="entry name" value="TPR_rpt"/>
</dbReference>
<feature type="chain" id="PRO_5012917434" description="F5/8 type C domain-containing protein" evidence="3">
    <location>
        <begin position="22"/>
        <end position="2466"/>
    </location>
</feature>
<evidence type="ECO:0000256" key="2">
    <source>
        <dbReference type="SAM" id="MobiDB-lite"/>
    </source>
</evidence>
<dbReference type="RefSeq" id="WP_088258806.1">
    <property type="nucleotide sequence ID" value="NZ_NIDE01000017.1"/>
</dbReference>
<gene>
    <name evidence="5" type="ORF">FRUB_08200</name>
</gene>
<proteinExistence type="predicted"/>
<dbReference type="InterPro" id="IPR011990">
    <property type="entry name" value="TPR-like_helical_dom_sf"/>
</dbReference>
<evidence type="ECO:0000259" key="4">
    <source>
        <dbReference type="PROSITE" id="PS50022"/>
    </source>
</evidence>
<feature type="signal peptide" evidence="3">
    <location>
        <begin position="1"/>
        <end position="21"/>
    </location>
</feature>
<dbReference type="Gene3D" id="2.60.120.260">
    <property type="entry name" value="Galactose-binding domain-like"/>
    <property type="match status" value="1"/>
</dbReference>
<dbReference type="InterPro" id="IPR008979">
    <property type="entry name" value="Galactose-bd-like_sf"/>
</dbReference>
<feature type="region of interest" description="Disordered" evidence="2">
    <location>
        <begin position="1275"/>
        <end position="1299"/>
    </location>
</feature>
<accession>A0A225DHR2</accession>
<comment type="caution">
    <text evidence="5">The sequence shown here is derived from an EMBL/GenBank/DDBJ whole genome shotgun (WGS) entry which is preliminary data.</text>
</comment>
<dbReference type="InterPro" id="IPR000421">
    <property type="entry name" value="FA58C"/>
</dbReference>
<sequence length="2466" mass="268921">MLTRTLAIPALILGLFAVVVAQTPPATDPAKPAVPAGADQDLDPVSKQAAALEAQLAKASSVTPAAADLMLKLIDLYYENGRPFGLVRVAQMFVGLHTTHARHKEVMLKLIDGLQTTGRNKELIATGRQFITRHPADPACAEIETWLAPMLRKANDIAGAVAVMEAHWKRVGPTPDGQRAGREAIYYYYHAIGTPDALAKTAALGEDMLNKLPAGGVATSVGTSAIDAHERLSAWAKASLVGTKLLAKSPPTDPLQLQTLHARVAENYNRLGQRVNAVEGWRKALAVPNTPARPDLGMKLIEELYHTNPKPAEFEPVVAAYVAKYPDRLDRFAAQIRLAALLITSKEPARGEQILAAVLPFDSRSHSAVGLYTPLFGNEPDMNARAARLAVAERTLREAIAKSTPANAGALRYALATDIYRDRIKDVAKAKATAAEVAYQFPSNDGYTGGAVTWLLDIAANDAEFQAEVARVADARKRFPWISTYRATLAAWAQGRLANKDLAKRAQFAQAELAKSDKEPGNADWLAYETAVGQNVWSPQSAAARGKLLAPQALAAYPDPLANELFYHQQYYLRHFSPEAQRPQSIDVAKAWAARLPQSFDAAGTYLSWATDFAKPDASRDAALVVMKLEPPARSPDLARRLFQAAGQAKDAALAKQAWEWTKKMHDKHGYDSQGASGMGDVLAALNLKEEAKDCWQRALAGSPDSQELRESANRLVALQPDADKPKFLDTLIAKDTGWQFGFAVMRADYLVKANDIDGAARLILPAAEKVRARIGGASLDHEYSTLTQWVSAYRADLKATPADKRKVYTLVRDLNVTRASMVAAAALLELPDEAAKLPPMKRLLALSAVARLGAGDSTDFDMLSPYAQAAMGRKDYLGAATLVSGMLASLPSLDESRRKGGRDLLTQAYTRLGAAGGAVIDEKSPIAPLLSAALQLRLGDQKLAFETYLANQKLFDAHKAEAPVDLVVFVCESHIAAGGDENHARVEDILRAWLIKNADVKEIDDTEKARVQLLLARNYFRAKRYDLARAEFTTLLNRYKGTPQAVEADFGIGETFMEQKVYDQAEQAFERLAGSRERDVVIRAEFLRGVLASRRGDRDEARAIFRGVLERVPNIELANQALFNLSEVYGAEQRYVDQLELLRTVGRLGRASKRYHTPGEPLSIVVQDSDLGVSRGHSRIPVRVTTEPGGDEETIYLLSGGAGKGLFRADLETRLGTAAKNDRVLQLTGKDVIRVDYPPEFKKEFKDAPLPDAEIKIASDGKLEIGSGKIVDEDEETFSQRLARENRGGADEDDKRKGLVRPKDQVKPGNTIYLRVKDADRDVSDQPDVVTVKLTAASGDQVTATLKETGPHTGIFEGTAKTGELPAGALATNTAIDHSPLMAIDKDKKSAWLSEPDGVTPKFLSIDMKDLKRTDRVTVWTPDPKQNAPIRMTLEGSDDGRLWFRLAGTHPDAKTAPLAIDSGRMTTRIYSGTNATGFGNWDQVVALTKNTKPTTEGKAADLFWTRTPDEKEKPAVAIVWHGKVVQPRAGAARIAVTGEATGIMVDGRLELPVGPNGRYADVYLDAGTHDVTIFAAAGPGTNALEARWARGEAASETVDPVPFRESDFDLDRPEAKTVGTARKLGEAVADKDGTSWDFKFPPVSVRHVRTVIHEYRGEAVAISHVEIRDSEKNVLHIPTEADLLSLATNDTLEIAGGDVVTGTYIDDVNQTGSSRLLTAKLTATYHNATITAIAYDFVKTQAGDVQPIRKQLLRIDPGERIVLEVTDFDQDVTAGPDKIAVQVAVNEGSPVDLEATETMETSGVFTKEIDTAGAPAEGKLVVKPGDRIFLRYLDKQNTVPGHATVREAVVYVNEPTPGRVRVIETRAIRPPAPPAGTTAPIDVAPTTRYLPAPTTEPDPKGTAGVAFEAPFTVEVIDRDAAKDSRSKVIVKLKTSTGSEVEVECVLDDRRLGTNDGQYDQPGTALQEGRFTGQVVMQLGGKDSASLVPLTASMPRDLVGGPKVPKEEGAAEGSARDKALVTRVLNLTGADVIEATYHDERRPGGPALDLTASGRLLTDGKLTVTDGEYLRDVTAVHVGERLFLKVVDADLDRTPDRDKAKVRVRTKRGEDEIVELIETLSHSGVFTGSVLLKPVEKPTPGNLKPDAPEIECYFGDTLEVTYSDERASSSEGRLDSTVTVLVVIGTDGKLQAFSKIFGDEALAVETQFHIAESHFELFKSHKSIGRETEARADLEAGRRVLREVMEDYPNPKYTPRVSYLLGQFAQELKQYGEAVQAYQTIVKLYADHPLAPDAQFKLAQCFEEAGEFNQALEAYVTLAATYPKNPLIANVMVRISEHFYKAENFKVAAQVGEKFQEKFEGHKWGPKMAFRVGQCYFKDKQYTKAAEAFDKFAKQFREDPLGPDAMFWAGESYRTAGNNKKAFESYNKCRWDYPATEAAKYARGRLALPEMLQQFEAASSDLETNK</sequence>
<dbReference type="Gene3D" id="1.25.40.10">
    <property type="entry name" value="Tetratricopeptide repeat domain"/>
    <property type="match status" value="3"/>
</dbReference>
<keyword evidence="6" id="KW-1185">Reference proteome</keyword>
<dbReference type="PROSITE" id="PS50022">
    <property type="entry name" value="FA58C_3"/>
    <property type="match status" value="1"/>
</dbReference>
<evidence type="ECO:0000256" key="3">
    <source>
        <dbReference type="SAM" id="SignalP"/>
    </source>
</evidence>
<keyword evidence="3" id="KW-0732">Signal</keyword>
<keyword evidence="1" id="KW-0802">TPR repeat</keyword>
<reference evidence="6" key="1">
    <citation type="submission" date="2017-06" db="EMBL/GenBank/DDBJ databases">
        <title>Genome analysis of Fimbriiglobus ruber SP5, the first member of the order Planctomycetales with confirmed chitinolytic capability.</title>
        <authorList>
            <person name="Ravin N.V."/>
            <person name="Rakitin A.L."/>
            <person name="Ivanova A.A."/>
            <person name="Beletsky A.V."/>
            <person name="Kulichevskaya I.S."/>
            <person name="Mardanov A.V."/>
            <person name="Dedysh S.N."/>
        </authorList>
    </citation>
    <scope>NUCLEOTIDE SEQUENCE [LARGE SCALE GENOMIC DNA]</scope>
    <source>
        <strain evidence="6">SP5</strain>
    </source>
</reference>
<dbReference type="PANTHER" id="PTHR12558:SF13">
    <property type="entry name" value="CELL DIVISION CYCLE PROTEIN 27 HOMOLOG"/>
    <property type="match status" value="1"/>
</dbReference>
<evidence type="ECO:0000313" key="6">
    <source>
        <dbReference type="Proteomes" id="UP000214646"/>
    </source>
</evidence>
<dbReference type="Proteomes" id="UP000214646">
    <property type="component" value="Unassembled WGS sequence"/>
</dbReference>
<feature type="domain" description="F5/8 type C" evidence="4">
    <location>
        <begin position="1349"/>
        <end position="1444"/>
    </location>
</feature>
<dbReference type="PANTHER" id="PTHR12558">
    <property type="entry name" value="CELL DIVISION CYCLE 16,23,27"/>
    <property type="match status" value="1"/>
</dbReference>
<dbReference type="EMBL" id="NIDE01000017">
    <property type="protein sequence ID" value="OWK35637.1"/>
    <property type="molecule type" value="Genomic_DNA"/>
</dbReference>
<dbReference type="Pfam" id="PF13432">
    <property type="entry name" value="TPR_16"/>
    <property type="match status" value="4"/>
</dbReference>
<protein>
    <recommendedName>
        <fullName evidence="4">F5/8 type C domain-containing protein</fullName>
    </recommendedName>
</protein>
<name>A0A225DHR2_9BACT</name>
<feature type="compositionally biased region" description="Basic and acidic residues" evidence="2">
    <location>
        <begin position="1283"/>
        <end position="1299"/>
    </location>
</feature>
<evidence type="ECO:0000256" key="1">
    <source>
        <dbReference type="PROSITE-ProRule" id="PRU00339"/>
    </source>
</evidence>
<dbReference type="OrthoDB" id="218709at2"/>
<dbReference type="SUPFAM" id="SSF49785">
    <property type="entry name" value="Galactose-binding domain-like"/>
    <property type="match status" value="1"/>
</dbReference>
<organism evidence="5 6">
    <name type="scientific">Fimbriiglobus ruber</name>
    <dbReference type="NCBI Taxonomy" id="1908690"/>
    <lineage>
        <taxon>Bacteria</taxon>
        <taxon>Pseudomonadati</taxon>
        <taxon>Planctomycetota</taxon>
        <taxon>Planctomycetia</taxon>
        <taxon>Gemmatales</taxon>
        <taxon>Gemmataceae</taxon>
        <taxon>Fimbriiglobus</taxon>
    </lineage>
</organism>
<evidence type="ECO:0000313" key="5">
    <source>
        <dbReference type="EMBL" id="OWK35637.1"/>
    </source>
</evidence>